<organism evidence="2">
    <name type="scientific">Neobacillus citreus</name>
    <dbReference type="NCBI Taxonomy" id="2833578"/>
    <lineage>
        <taxon>Bacteria</taxon>
        <taxon>Bacillati</taxon>
        <taxon>Bacillota</taxon>
        <taxon>Bacilli</taxon>
        <taxon>Bacillales</taxon>
        <taxon>Bacillaceae</taxon>
        <taxon>Neobacillus</taxon>
    </lineage>
</organism>
<proteinExistence type="predicted"/>
<evidence type="ECO:0000313" key="2">
    <source>
        <dbReference type="EMBL" id="MBS4183614.1"/>
    </source>
</evidence>
<dbReference type="EMBL" id="JAGYPE010000003">
    <property type="protein sequence ID" value="MBS4183614.1"/>
    <property type="molecule type" value="Genomic_DNA"/>
</dbReference>
<sequence length="117" mass="13113">MAAMGSFRWCGVRVRHGDRAGNAGPGTGRRAVRGSGRCIDPTGARRRRARRPHPEAGGSGTAHHDRPLHVRPERRRPRFRERFERRRRRVSVAVVRADSDQPDPGADRAVEPRVLIG</sequence>
<dbReference type="AlphaFoldDB" id="A0A942T048"/>
<accession>A0A942T048</accession>
<feature type="compositionally biased region" description="Basic and acidic residues" evidence="1">
    <location>
        <begin position="62"/>
        <end position="71"/>
    </location>
</feature>
<comment type="caution">
    <text evidence="2">The sequence shown here is derived from an EMBL/GenBank/DDBJ whole genome shotgun (WGS) entry which is preliminary data.</text>
</comment>
<feature type="compositionally biased region" description="Basic residues" evidence="1">
    <location>
        <begin position="72"/>
        <end position="90"/>
    </location>
</feature>
<feature type="region of interest" description="Disordered" evidence="1">
    <location>
        <begin position="1"/>
        <end position="117"/>
    </location>
</feature>
<reference evidence="2" key="1">
    <citation type="submission" date="2021-05" db="EMBL/GenBank/DDBJ databases">
        <title>Novel Bacillus species.</title>
        <authorList>
            <person name="Liu G."/>
        </authorList>
    </citation>
    <scope>NUCLEOTIDE SEQUENCE</scope>
    <source>
        <strain evidence="2">FJAT-50051</strain>
    </source>
</reference>
<protein>
    <submittedName>
        <fullName evidence="2">Uncharacterized protein</fullName>
    </submittedName>
</protein>
<gene>
    <name evidence="2" type="ORF">KHB02_19675</name>
</gene>
<name>A0A942T048_9BACI</name>
<evidence type="ECO:0000256" key="1">
    <source>
        <dbReference type="SAM" id="MobiDB-lite"/>
    </source>
</evidence>